<feature type="coiled-coil region" evidence="1">
    <location>
        <begin position="501"/>
        <end position="528"/>
    </location>
</feature>
<evidence type="ECO:0000256" key="1">
    <source>
        <dbReference type="SAM" id="Coils"/>
    </source>
</evidence>
<dbReference type="Proteomes" id="UP000195975">
    <property type="component" value="Unassembled WGS sequence"/>
</dbReference>
<evidence type="ECO:0000313" key="4">
    <source>
        <dbReference type="EMBL" id="OUO06035.1"/>
    </source>
</evidence>
<gene>
    <name evidence="4" type="ORF">B5F96_05880</name>
</gene>
<accession>A0A9Q5SSY7</accession>
<protein>
    <recommendedName>
        <fullName evidence="6">Histidine kinase domain-containing protein</fullName>
    </recommendedName>
</protein>
<dbReference type="EMBL" id="NFIJ01000004">
    <property type="protein sequence ID" value="OUO06035.1"/>
    <property type="molecule type" value="Genomic_DNA"/>
</dbReference>
<feature type="domain" description="Histidine kinase/HSP90-like ATPase" evidence="2">
    <location>
        <begin position="883"/>
        <end position="983"/>
    </location>
</feature>
<name>A0A9Q5SSY7_9BACT</name>
<comment type="caution">
    <text evidence="4">The sequence shown here is derived from an EMBL/GenBank/DDBJ whole genome shotgun (WGS) entry which is preliminary data.</text>
</comment>
<dbReference type="SUPFAM" id="SSF55874">
    <property type="entry name" value="ATPase domain of HSP90 chaperone/DNA topoisomerase II/histidine kinase"/>
    <property type="match status" value="2"/>
</dbReference>
<sequence>MPQFRAKARAIDLLGKGQISDLPTAISELWKNGYDAYGDNLEAYLYMDSYVDVNHPFFVISDDGKGMSRQDILEKWIVLGTDSKTRCELDVEGEDTLWKKPRIKMGEKGIGRLSVAYLGSPMLMLTKKIGSPLQALFIDWRILENYNLYIENINIPLLSITEPNNFVDIFDSLKKEFIDNFKKDKNKPIYLERHISESNLADEWYEQHTLAIQIIKSVENIKLPSFFTQEMIVPLCSTSTDIHGTKFVIFEPDEQLIILSQSYQKDINTDYEDSVNEIRSSLNGLFNVFKKENIAVATKFIVVTNEGERDLISSREFFSYHDFINCDHLIDGRFDDSGQFSGKIRVYKKDDINHTFRNSRKPGNTAYGAFNLKVGVIVGNQNESMLNEEQFRAYDEKLKLFGGLYIYRDGFRVLPYGRTETDFLRFENRRSKHAGSYFFSHRRMLGYIEISRTNNKKLVDKAGREGFINNVAYKEFKADLEAFFIDLAKKYFGTDAEFNYKENQKSDIEKASKSAKEEHEKEKALRKEFAKKLKEYPELLDATIHNYQKLIDKLKMKQQDSVLLYEDIDSILKQIEECKLKIRKLSLDKPVRFSLTENQKKSLYTYQEKFHSFTEKGISESQSVINNARTKMEDFELFKELEAKYHQYRVHISNIFDEAISSLSLSVNKLKEKISEEKSSVFLKEIDEKYTSIKPRNINRLDILSGLTLLDNIYQDLIDKAHKRISPFLQHLDRISLDVDEEALTGYYKIRYEEIEKRWTQTKELAQMGIAIEIIDHQFNALYSQVAYAIMQIKNYLPNDEKTLRHYQSLKTSFEHLEDKYKLMSPLYRTTGKIRKNISGKFIKEYLCSFFYRQFDELSIVLQSTFEFDNALFTTYESILLPAFVNIIHNAIYWLKSSENKQIVLDFVEGTKILIINSGKPIDDFYLEDIFKLFYSQKPNGRGIGLYIAKETLMEVGYDLFAASNKSDYNRLQGACFVIDTMPRNSLKKE</sequence>
<evidence type="ECO:0000313" key="5">
    <source>
        <dbReference type="Proteomes" id="UP000195975"/>
    </source>
</evidence>
<dbReference type="Pfam" id="PF19191">
    <property type="entry name" value="HEF_HK"/>
    <property type="match status" value="1"/>
</dbReference>
<evidence type="ECO:0008006" key="6">
    <source>
        <dbReference type="Google" id="ProtNLM"/>
    </source>
</evidence>
<dbReference type="Gene3D" id="3.30.565.10">
    <property type="entry name" value="Histidine kinase-like ATPase, C-terminal domain"/>
    <property type="match status" value="2"/>
</dbReference>
<evidence type="ECO:0000259" key="3">
    <source>
        <dbReference type="Pfam" id="PF19191"/>
    </source>
</evidence>
<dbReference type="InterPro" id="IPR043836">
    <property type="entry name" value="DHp"/>
</dbReference>
<dbReference type="Pfam" id="PF13589">
    <property type="entry name" value="HATPase_c_3"/>
    <property type="match status" value="1"/>
</dbReference>
<dbReference type="RefSeq" id="WP_087375279.1">
    <property type="nucleotide sequence ID" value="NZ_NFIJ01000004.1"/>
</dbReference>
<proteinExistence type="predicted"/>
<reference evidence="5" key="1">
    <citation type="submission" date="2017-04" db="EMBL/GenBank/DDBJ databases">
        <title>Function of individual gut microbiota members based on whole genome sequencing of pure cultures obtained from chicken caecum.</title>
        <authorList>
            <person name="Medvecky M."/>
            <person name="Cejkova D."/>
            <person name="Polansky O."/>
            <person name="Karasova D."/>
            <person name="Kubasova T."/>
            <person name="Cizek A."/>
            <person name="Rychlik I."/>
        </authorList>
    </citation>
    <scope>NUCLEOTIDE SEQUENCE [LARGE SCALE GENOMIC DNA]</scope>
    <source>
        <strain evidence="5">An42</strain>
    </source>
</reference>
<dbReference type="Pfam" id="PF02518">
    <property type="entry name" value="HATPase_c"/>
    <property type="match status" value="1"/>
</dbReference>
<feature type="domain" description="Dimerisation and histidine phosphotransfer (DHp)" evidence="3">
    <location>
        <begin position="767"/>
        <end position="832"/>
    </location>
</feature>
<dbReference type="AlphaFoldDB" id="A0A9Q5SSY7"/>
<keyword evidence="1" id="KW-0175">Coiled coil</keyword>
<evidence type="ECO:0000259" key="2">
    <source>
        <dbReference type="Pfam" id="PF02518"/>
    </source>
</evidence>
<dbReference type="InterPro" id="IPR003594">
    <property type="entry name" value="HATPase_dom"/>
</dbReference>
<organism evidence="4 5">
    <name type="scientific">Parabacteroides johnsonii</name>
    <dbReference type="NCBI Taxonomy" id="387661"/>
    <lineage>
        <taxon>Bacteria</taxon>
        <taxon>Pseudomonadati</taxon>
        <taxon>Bacteroidota</taxon>
        <taxon>Bacteroidia</taxon>
        <taxon>Bacteroidales</taxon>
        <taxon>Tannerellaceae</taxon>
        <taxon>Parabacteroides</taxon>
    </lineage>
</organism>
<dbReference type="InterPro" id="IPR036890">
    <property type="entry name" value="HATPase_C_sf"/>
</dbReference>